<accession>A0A3B3I874</accession>
<dbReference type="InParanoid" id="A0A3B3I874"/>
<evidence type="ECO:0000313" key="1">
    <source>
        <dbReference type="Ensembl" id="ENSORLP00000040079.1"/>
    </source>
</evidence>
<keyword evidence="2" id="KW-1185">Reference proteome</keyword>
<evidence type="ECO:0000313" key="2">
    <source>
        <dbReference type="Proteomes" id="UP000001038"/>
    </source>
</evidence>
<dbReference type="AlphaFoldDB" id="A0A3B3I874"/>
<dbReference type="Ensembl" id="ENSORLT00000045001.1">
    <property type="protein sequence ID" value="ENSORLP00000040079.1"/>
    <property type="gene ID" value="ENSORLG00000025172.1"/>
</dbReference>
<organism evidence="1 2">
    <name type="scientific">Oryzias latipes</name>
    <name type="common">Japanese rice fish</name>
    <name type="synonym">Japanese killifish</name>
    <dbReference type="NCBI Taxonomy" id="8090"/>
    <lineage>
        <taxon>Eukaryota</taxon>
        <taxon>Metazoa</taxon>
        <taxon>Chordata</taxon>
        <taxon>Craniata</taxon>
        <taxon>Vertebrata</taxon>
        <taxon>Euteleostomi</taxon>
        <taxon>Actinopterygii</taxon>
        <taxon>Neopterygii</taxon>
        <taxon>Teleostei</taxon>
        <taxon>Neoteleostei</taxon>
        <taxon>Acanthomorphata</taxon>
        <taxon>Ovalentaria</taxon>
        <taxon>Atherinomorphae</taxon>
        <taxon>Beloniformes</taxon>
        <taxon>Adrianichthyidae</taxon>
        <taxon>Oryziinae</taxon>
        <taxon>Oryzias</taxon>
    </lineage>
</organism>
<reference evidence="1" key="3">
    <citation type="submission" date="2025-09" db="UniProtKB">
        <authorList>
            <consortium name="Ensembl"/>
        </authorList>
    </citation>
    <scope>IDENTIFICATION</scope>
    <source>
        <strain evidence="1">Hd-rR</strain>
    </source>
</reference>
<proteinExistence type="predicted"/>
<reference evidence="1" key="2">
    <citation type="submission" date="2025-08" db="UniProtKB">
        <authorList>
            <consortium name="Ensembl"/>
        </authorList>
    </citation>
    <scope>IDENTIFICATION</scope>
    <source>
        <strain evidence="1">Hd-rR</strain>
    </source>
</reference>
<protein>
    <submittedName>
        <fullName evidence="1">Uncharacterized protein</fullName>
    </submittedName>
</protein>
<reference evidence="1 2" key="1">
    <citation type="journal article" date="2007" name="Nature">
        <title>The medaka draft genome and insights into vertebrate genome evolution.</title>
        <authorList>
            <person name="Kasahara M."/>
            <person name="Naruse K."/>
            <person name="Sasaki S."/>
            <person name="Nakatani Y."/>
            <person name="Qu W."/>
            <person name="Ahsan B."/>
            <person name="Yamada T."/>
            <person name="Nagayasu Y."/>
            <person name="Doi K."/>
            <person name="Kasai Y."/>
            <person name="Jindo T."/>
            <person name="Kobayashi D."/>
            <person name="Shimada A."/>
            <person name="Toyoda A."/>
            <person name="Kuroki Y."/>
            <person name="Fujiyama A."/>
            <person name="Sasaki T."/>
            <person name="Shimizu A."/>
            <person name="Asakawa S."/>
            <person name="Shimizu N."/>
            <person name="Hashimoto S."/>
            <person name="Yang J."/>
            <person name="Lee Y."/>
            <person name="Matsushima K."/>
            <person name="Sugano S."/>
            <person name="Sakaizumi M."/>
            <person name="Narita T."/>
            <person name="Ohishi K."/>
            <person name="Haga S."/>
            <person name="Ohta F."/>
            <person name="Nomoto H."/>
            <person name="Nogata K."/>
            <person name="Morishita T."/>
            <person name="Endo T."/>
            <person name="Shin-I T."/>
            <person name="Takeda H."/>
            <person name="Morishita S."/>
            <person name="Kohara Y."/>
        </authorList>
    </citation>
    <scope>NUCLEOTIDE SEQUENCE [LARGE SCALE GENOMIC DNA]</scope>
    <source>
        <strain evidence="1 2">Hd-rR</strain>
    </source>
</reference>
<dbReference type="Proteomes" id="UP000001038">
    <property type="component" value="Chromosome 4"/>
</dbReference>
<dbReference type="Bgee" id="ENSORLG00000025172">
    <property type="expression patterns" value="Expressed in liver and 1 other cell type or tissue"/>
</dbReference>
<sequence>MGVTGLVRKHNGKIKQRRLKSARLSAIRAPQCGARVRIQKPLHSADASALRSCPARSLALLTGRSLVPCGRTCSGPLNATCSFNFPDVFLPLKPEH</sequence>
<name>A0A3B3I874_ORYLA</name>